<evidence type="ECO:0000256" key="6">
    <source>
        <dbReference type="ARBA" id="ARBA00044144"/>
    </source>
</evidence>
<evidence type="ECO:0000313" key="10">
    <source>
        <dbReference type="EMBL" id="SCV74138.1"/>
    </source>
</evidence>
<dbReference type="InterPro" id="IPR003307">
    <property type="entry name" value="W2_domain"/>
</dbReference>
<sequence>MASKGGALSKEDTKQEHPLQAIVLCDGWGEEERWGPLVRRKRTDEEEYDDAPVGGEQRPWCLLPLLGSPLLAWTLECLTANGVEQIFIFVRDGVDQVKTWLARSTLQQSQGAFTIVVRPTKAATPGDVLREVDSLQILAPADFLVVQAGYVGNLNLKGKVTEFAARRKADPNMCMSCVVAPVETRTTPTFAILALSGSYQLMHYEQSPLFPALRKAKLPREALDDGKELQVRADLESVGVAICSVEVSRSTHHFSDIFADTWGAVQQVPPLFTENFDYQTFYPDFVNGILTSDLLGKTIGATVVGEDSIPLVDAQPASEAFSAAATTSGRTPAPWAAVVGNTKSYDAISRAILSRRAYPLAPDESLPEARPRFEQRRARVYYGSELDLSRTCRITSTSLIGSYVAIGNASLVQRSVLDDHVHLGSNASVIDSYVLEGANIGDRCVIQNSIIGEDAVISEGCVVEGGCMIAAGVTIGEGSMLRACRVSLEEPEYDVNYGENHLAPGSTGYLWPTEDAQLAADNLTDDEGEAIDSRNLSVTRLGRSLSHLSFHSSTSSLSSLSRASSATSLSELNEPSVEIQGLSSLVGASTTTDFLSECHSSLERSFAENHTVENAAIELKTLRMASNVPLMRVREVVIPFVLKRCLVDPNKTLAVLERWGGLIANLTAEQEEGMKDSLLIAQEWVAEKVEDEKEGMRMWLRVLKAFYETDVVDDESVFAWYKSTEARSVGGEVGRKLWAGAKPFLEAIAQEEDSDEEDKEDDE</sequence>
<organism evidence="10 11">
    <name type="scientific">Microbotryum intermedium</name>
    <dbReference type="NCBI Taxonomy" id="269621"/>
    <lineage>
        <taxon>Eukaryota</taxon>
        <taxon>Fungi</taxon>
        <taxon>Dikarya</taxon>
        <taxon>Basidiomycota</taxon>
        <taxon>Pucciniomycotina</taxon>
        <taxon>Microbotryomycetes</taxon>
        <taxon>Microbotryales</taxon>
        <taxon>Microbotryaceae</taxon>
        <taxon>Microbotryum</taxon>
    </lineage>
</organism>
<evidence type="ECO:0000256" key="5">
    <source>
        <dbReference type="ARBA" id="ARBA00022917"/>
    </source>
</evidence>
<dbReference type="AlphaFoldDB" id="A0A238FSC6"/>
<dbReference type="GO" id="GO:0003743">
    <property type="term" value="F:translation initiation factor activity"/>
    <property type="evidence" value="ECO:0007669"/>
    <property type="project" value="TreeGrafter"/>
</dbReference>
<dbReference type="Pfam" id="PF25084">
    <property type="entry name" value="LbH_EIF2B"/>
    <property type="match status" value="1"/>
</dbReference>
<dbReference type="Gene3D" id="1.25.40.180">
    <property type="match status" value="1"/>
</dbReference>
<dbReference type="GO" id="GO:0031369">
    <property type="term" value="F:translation initiation factor binding"/>
    <property type="evidence" value="ECO:0007669"/>
    <property type="project" value="InterPro"/>
</dbReference>
<evidence type="ECO:0000256" key="1">
    <source>
        <dbReference type="ARBA" id="ARBA00004514"/>
    </source>
</evidence>
<dbReference type="SUPFAM" id="SSF48371">
    <property type="entry name" value="ARM repeat"/>
    <property type="match status" value="1"/>
</dbReference>
<accession>A0A238FSC6</accession>
<dbReference type="Pfam" id="PF02020">
    <property type="entry name" value="W2"/>
    <property type="match status" value="1"/>
</dbReference>
<feature type="domain" description="W2" evidence="9">
    <location>
        <begin position="588"/>
        <end position="758"/>
    </location>
</feature>
<dbReference type="PANTHER" id="PTHR45887:SF1">
    <property type="entry name" value="TRANSLATION INITIATION FACTOR EIF-2B SUBUNIT EPSILON"/>
    <property type="match status" value="1"/>
</dbReference>
<evidence type="ECO:0000256" key="3">
    <source>
        <dbReference type="ARBA" id="ARBA00022490"/>
    </source>
</evidence>
<evidence type="ECO:0000256" key="4">
    <source>
        <dbReference type="ARBA" id="ARBA00022540"/>
    </source>
</evidence>
<dbReference type="STRING" id="269621.A0A238FSC6"/>
<dbReference type="SUPFAM" id="SSF53448">
    <property type="entry name" value="Nucleotide-diphospho-sugar transferases"/>
    <property type="match status" value="1"/>
</dbReference>
<dbReference type="InterPro" id="IPR056764">
    <property type="entry name" value="LbH_EIF2B3/5"/>
</dbReference>
<dbReference type="GO" id="GO:0005851">
    <property type="term" value="C:eukaryotic translation initiation factor 2B complex"/>
    <property type="evidence" value="ECO:0007669"/>
    <property type="project" value="TreeGrafter"/>
</dbReference>
<dbReference type="InterPro" id="IPR051956">
    <property type="entry name" value="eIF2B_epsilon"/>
</dbReference>
<dbReference type="GO" id="GO:0005085">
    <property type="term" value="F:guanyl-nucleotide exchange factor activity"/>
    <property type="evidence" value="ECO:0007669"/>
    <property type="project" value="InterPro"/>
</dbReference>
<dbReference type="InterPro" id="IPR016024">
    <property type="entry name" value="ARM-type_fold"/>
</dbReference>
<evidence type="ECO:0000259" key="9">
    <source>
        <dbReference type="PROSITE" id="PS51363"/>
    </source>
</evidence>
<keyword evidence="4" id="KW-0396">Initiation factor</keyword>
<gene>
    <name evidence="10" type="ORF">BQ2448_6570</name>
</gene>
<dbReference type="Gene3D" id="3.90.550.10">
    <property type="entry name" value="Spore Coat Polysaccharide Biosynthesis Protein SpsA, Chain A"/>
    <property type="match status" value="1"/>
</dbReference>
<proteinExistence type="inferred from homology"/>
<evidence type="ECO:0000256" key="2">
    <source>
        <dbReference type="ARBA" id="ARBA00007878"/>
    </source>
</evidence>
<comment type="subcellular location">
    <subcellularLocation>
        <location evidence="1">Cytoplasm</location>
        <location evidence="1">Cytosol</location>
    </subcellularLocation>
</comment>
<dbReference type="InterPro" id="IPR011004">
    <property type="entry name" value="Trimer_LpxA-like_sf"/>
</dbReference>
<dbReference type="EMBL" id="FMSP01000020">
    <property type="protein sequence ID" value="SCV74138.1"/>
    <property type="molecule type" value="Genomic_DNA"/>
</dbReference>
<dbReference type="PROSITE" id="PS51363">
    <property type="entry name" value="W2"/>
    <property type="match status" value="1"/>
</dbReference>
<dbReference type="PANTHER" id="PTHR45887">
    <property type="entry name" value="TRANSLATION INITIATION FACTOR EIF-2B SUBUNIT EPSILON"/>
    <property type="match status" value="1"/>
</dbReference>
<evidence type="ECO:0000256" key="8">
    <source>
        <dbReference type="ARBA" id="ARBA00046432"/>
    </source>
</evidence>
<keyword evidence="11" id="KW-1185">Reference proteome</keyword>
<reference evidence="11" key="1">
    <citation type="submission" date="2016-09" db="EMBL/GenBank/DDBJ databases">
        <authorList>
            <person name="Jeantristanb JTB J.-T."/>
            <person name="Ricardo R."/>
        </authorList>
    </citation>
    <scope>NUCLEOTIDE SEQUENCE [LARGE SCALE GENOMIC DNA]</scope>
</reference>
<dbReference type="InterPro" id="IPR029044">
    <property type="entry name" value="Nucleotide-diphossugar_trans"/>
</dbReference>
<name>A0A238FSC6_9BASI</name>
<dbReference type="Proteomes" id="UP000198372">
    <property type="component" value="Unassembled WGS sequence"/>
</dbReference>
<dbReference type="OrthoDB" id="424572at2759"/>
<evidence type="ECO:0000313" key="11">
    <source>
        <dbReference type="Proteomes" id="UP000198372"/>
    </source>
</evidence>
<keyword evidence="5" id="KW-0648">Protein biosynthesis</keyword>
<evidence type="ECO:0000256" key="7">
    <source>
        <dbReference type="ARBA" id="ARBA00044345"/>
    </source>
</evidence>
<keyword evidence="3" id="KW-0963">Cytoplasm</keyword>
<comment type="subunit">
    <text evidence="8">Component of the translation initiation factor 2B (eIF2B) complex which is a heterodecamer of two sets of five different subunits: alpha, beta, gamma, delta and epsilon. Subunits alpha, beta and delta comprise a regulatory subcomplex and subunits epsilon and gamma comprise a catalytic subcomplex. Within the complex, the hexameric regulatory complex resides at the center, with the two heterodimeric catalytic subcomplexes bound on opposite sides.</text>
</comment>
<dbReference type="CDD" id="cd11558">
    <property type="entry name" value="W2_eIF2B_epsilon"/>
    <property type="match status" value="1"/>
</dbReference>
<dbReference type="SUPFAM" id="SSF51161">
    <property type="entry name" value="Trimeric LpxA-like enzymes"/>
    <property type="match status" value="1"/>
</dbReference>
<dbReference type="InterPro" id="IPR044123">
    <property type="entry name" value="W2_eIF2B_epsilon"/>
</dbReference>
<dbReference type="Gene3D" id="2.160.10.10">
    <property type="entry name" value="Hexapeptide repeat proteins"/>
    <property type="match status" value="1"/>
</dbReference>
<comment type="similarity">
    <text evidence="2">Belongs to the eIF-2B gamma/epsilon subunits family.</text>
</comment>
<protein>
    <recommendedName>
        <fullName evidence="6">Translation initiation factor eIF2B subunit epsilon</fullName>
    </recommendedName>
    <alternativeName>
        <fullName evidence="7">eIF2B GDP-GTP exchange factor subunit epsilon</fullName>
    </alternativeName>
</protein>